<dbReference type="EMBL" id="JACEIK010000273">
    <property type="protein sequence ID" value="MCD7453911.1"/>
    <property type="molecule type" value="Genomic_DNA"/>
</dbReference>
<accession>A0ABS8S6K2</accession>
<evidence type="ECO:0000313" key="2">
    <source>
        <dbReference type="Proteomes" id="UP000823775"/>
    </source>
</evidence>
<comment type="caution">
    <text evidence="1">The sequence shown here is derived from an EMBL/GenBank/DDBJ whole genome shotgun (WGS) entry which is preliminary data.</text>
</comment>
<evidence type="ECO:0000313" key="1">
    <source>
        <dbReference type="EMBL" id="MCD7453911.1"/>
    </source>
</evidence>
<gene>
    <name evidence="1" type="ORF">HAX54_022617</name>
</gene>
<keyword evidence="2" id="KW-1185">Reference proteome</keyword>
<name>A0ABS8S6K2_DATST</name>
<dbReference type="Proteomes" id="UP000823775">
    <property type="component" value="Unassembled WGS sequence"/>
</dbReference>
<organism evidence="1 2">
    <name type="scientific">Datura stramonium</name>
    <name type="common">Jimsonweed</name>
    <name type="synonym">Common thornapple</name>
    <dbReference type="NCBI Taxonomy" id="4076"/>
    <lineage>
        <taxon>Eukaryota</taxon>
        <taxon>Viridiplantae</taxon>
        <taxon>Streptophyta</taxon>
        <taxon>Embryophyta</taxon>
        <taxon>Tracheophyta</taxon>
        <taxon>Spermatophyta</taxon>
        <taxon>Magnoliopsida</taxon>
        <taxon>eudicotyledons</taxon>
        <taxon>Gunneridae</taxon>
        <taxon>Pentapetalae</taxon>
        <taxon>asterids</taxon>
        <taxon>lamiids</taxon>
        <taxon>Solanales</taxon>
        <taxon>Solanaceae</taxon>
        <taxon>Solanoideae</taxon>
        <taxon>Datureae</taxon>
        <taxon>Datura</taxon>
    </lineage>
</organism>
<reference evidence="1 2" key="1">
    <citation type="journal article" date="2021" name="BMC Genomics">
        <title>Datura genome reveals duplications of psychoactive alkaloid biosynthetic genes and high mutation rate following tissue culture.</title>
        <authorList>
            <person name="Rajewski A."/>
            <person name="Carter-House D."/>
            <person name="Stajich J."/>
            <person name="Litt A."/>
        </authorList>
    </citation>
    <scope>NUCLEOTIDE SEQUENCE [LARGE SCALE GENOMIC DNA]</scope>
    <source>
        <strain evidence="1">AR-01</strain>
    </source>
</reference>
<sequence>MSKSHSHSSPDNYHATIQVVHSKPIGAVAFNLQGAPPYDLSSDGLSNPMEPEEIMCAICHAKFEYEKIIGILGRGHELLCNDFDGTLIQLTQIVNNNDLVVDQVDTSDSDTHLNHDLADDDYSPYEKDIVNVESKYHSNQNINYHSNAIPYLDSTKESPKNVACMRDSSSI</sequence>
<proteinExistence type="predicted"/>
<protein>
    <submittedName>
        <fullName evidence="1">Uncharacterized protein</fullName>
    </submittedName>
</protein>